<accession>A0ABQ2AHK5</accession>
<evidence type="ECO:0000259" key="1">
    <source>
        <dbReference type="PROSITE" id="PS50921"/>
    </source>
</evidence>
<protein>
    <recommendedName>
        <fullName evidence="1">ANTAR domain-containing protein</fullName>
    </recommendedName>
</protein>
<dbReference type="PROSITE" id="PS50921">
    <property type="entry name" value="ANTAR"/>
    <property type="match status" value="1"/>
</dbReference>
<feature type="domain" description="ANTAR" evidence="1">
    <location>
        <begin position="128"/>
        <end position="189"/>
    </location>
</feature>
<reference evidence="3" key="1">
    <citation type="journal article" date="2019" name="Int. J. Syst. Evol. Microbiol.">
        <title>The Global Catalogue of Microorganisms (GCM) 10K type strain sequencing project: providing services to taxonomists for standard genome sequencing and annotation.</title>
        <authorList>
            <consortium name="The Broad Institute Genomics Platform"/>
            <consortium name="The Broad Institute Genome Sequencing Center for Infectious Disease"/>
            <person name="Wu L."/>
            <person name="Ma J."/>
        </authorList>
    </citation>
    <scope>NUCLEOTIDE SEQUENCE [LARGE SCALE GENOMIC DNA]</scope>
    <source>
        <strain evidence="3">CGMCC 1.12778</strain>
    </source>
</reference>
<dbReference type="SUPFAM" id="SSF55785">
    <property type="entry name" value="PYP-like sensor domain (PAS domain)"/>
    <property type="match status" value="1"/>
</dbReference>
<dbReference type="InterPro" id="IPR005561">
    <property type="entry name" value="ANTAR"/>
</dbReference>
<evidence type="ECO:0000313" key="2">
    <source>
        <dbReference type="EMBL" id="GGH91341.1"/>
    </source>
</evidence>
<dbReference type="Pfam" id="PF03861">
    <property type="entry name" value="ANTAR"/>
    <property type="match status" value="1"/>
</dbReference>
<evidence type="ECO:0000313" key="3">
    <source>
        <dbReference type="Proteomes" id="UP000643279"/>
    </source>
</evidence>
<name>A0ABQ2AHK5_9MICC</name>
<keyword evidence="3" id="KW-1185">Reference proteome</keyword>
<dbReference type="InterPro" id="IPR035965">
    <property type="entry name" value="PAS-like_dom_sf"/>
</dbReference>
<proteinExistence type="predicted"/>
<dbReference type="Gene3D" id="1.10.10.10">
    <property type="entry name" value="Winged helix-like DNA-binding domain superfamily/Winged helix DNA-binding domain"/>
    <property type="match status" value="1"/>
</dbReference>
<dbReference type="InterPro" id="IPR036388">
    <property type="entry name" value="WH-like_DNA-bd_sf"/>
</dbReference>
<dbReference type="SMART" id="SM01012">
    <property type="entry name" value="ANTAR"/>
    <property type="match status" value="1"/>
</dbReference>
<dbReference type="Gene3D" id="3.30.450.20">
    <property type="entry name" value="PAS domain"/>
    <property type="match status" value="1"/>
</dbReference>
<sequence length="204" mass="22043">MWSKLDTYLFPLRPSTDCPSGTFKLHVPSGKMEWSEGMFGIHGLGKGAVVPTFDLFMAHKHPLDREPVGAIWADLLDGGGQGALLHRVLDVRGKERRVFSALQAEAEPSGQVEYVRGFMVDVTQSLRIESQHAASDAIEGVYGHKALIEQAKGIVMVLKGVDGAAAFQVLATRSQHANTKLHIVAEELVEAAANGKAQEILAGY</sequence>
<gene>
    <name evidence="2" type="ORF">GCM10007170_07270</name>
</gene>
<dbReference type="RefSeq" id="WP_188570303.1">
    <property type="nucleotide sequence ID" value="NZ_BMFW01000002.1"/>
</dbReference>
<dbReference type="EMBL" id="BMFW01000002">
    <property type="protein sequence ID" value="GGH91341.1"/>
    <property type="molecule type" value="Genomic_DNA"/>
</dbReference>
<comment type="caution">
    <text evidence="2">The sequence shown here is derived from an EMBL/GenBank/DDBJ whole genome shotgun (WGS) entry which is preliminary data.</text>
</comment>
<organism evidence="2 3">
    <name type="scientific">Arthrobacter liuii</name>
    <dbReference type="NCBI Taxonomy" id="1476996"/>
    <lineage>
        <taxon>Bacteria</taxon>
        <taxon>Bacillati</taxon>
        <taxon>Actinomycetota</taxon>
        <taxon>Actinomycetes</taxon>
        <taxon>Micrococcales</taxon>
        <taxon>Micrococcaceae</taxon>
        <taxon>Arthrobacter</taxon>
    </lineage>
</organism>
<dbReference type="Proteomes" id="UP000643279">
    <property type="component" value="Unassembled WGS sequence"/>
</dbReference>